<dbReference type="Pfam" id="PF00037">
    <property type="entry name" value="Fer4"/>
    <property type="match status" value="1"/>
</dbReference>
<evidence type="ECO:0000256" key="1">
    <source>
        <dbReference type="ARBA" id="ARBA00022723"/>
    </source>
</evidence>
<keyword evidence="6" id="KW-1185">Reference proteome</keyword>
<accession>A0ABN8F198</accession>
<organism evidence="5 6">
    <name type="scientific">Neolewinella maritima</name>
    <dbReference type="NCBI Taxonomy" id="1383882"/>
    <lineage>
        <taxon>Bacteria</taxon>
        <taxon>Pseudomonadati</taxon>
        <taxon>Bacteroidota</taxon>
        <taxon>Saprospiria</taxon>
        <taxon>Saprospirales</taxon>
        <taxon>Lewinellaceae</taxon>
        <taxon>Neolewinella</taxon>
    </lineage>
</organism>
<dbReference type="Proteomes" id="UP000837803">
    <property type="component" value="Unassembled WGS sequence"/>
</dbReference>
<dbReference type="Gene3D" id="3.30.70.20">
    <property type="match status" value="1"/>
</dbReference>
<keyword evidence="1" id="KW-0479">Metal-binding</keyword>
<dbReference type="EMBL" id="CAKLPZ010000001">
    <property type="protein sequence ID" value="CAH1000481.1"/>
    <property type="molecule type" value="Genomic_DNA"/>
</dbReference>
<evidence type="ECO:0000259" key="4">
    <source>
        <dbReference type="PROSITE" id="PS51379"/>
    </source>
</evidence>
<evidence type="ECO:0000313" key="6">
    <source>
        <dbReference type="Proteomes" id="UP000837803"/>
    </source>
</evidence>
<feature type="domain" description="4Fe-4S ferredoxin-type" evidence="4">
    <location>
        <begin position="7"/>
        <end position="36"/>
    </location>
</feature>
<dbReference type="InterPro" id="IPR017896">
    <property type="entry name" value="4Fe4S_Fe-S-bd"/>
</dbReference>
<protein>
    <recommendedName>
        <fullName evidence="4">4Fe-4S ferredoxin-type domain-containing protein</fullName>
    </recommendedName>
</protein>
<comment type="caution">
    <text evidence="5">The sequence shown here is derived from an EMBL/GenBank/DDBJ whole genome shotgun (WGS) entry which is preliminary data.</text>
</comment>
<dbReference type="PROSITE" id="PS00198">
    <property type="entry name" value="4FE4S_FER_1"/>
    <property type="match status" value="1"/>
</dbReference>
<dbReference type="PROSITE" id="PS51379">
    <property type="entry name" value="4FE4S_FER_2"/>
    <property type="match status" value="1"/>
</dbReference>
<evidence type="ECO:0000256" key="3">
    <source>
        <dbReference type="ARBA" id="ARBA00023014"/>
    </source>
</evidence>
<gene>
    <name evidence="5" type="ORF">LEM8419_01634</name>
</gene>
<name>A0ABN8F198_9BACT</name>
<keyword evidence="3" id="KW-0411">Iron-sulfur</keyword>
<evidence type="ECO:0000256" key="2">
    <source>
        <dbReference type="ARBA" id="ARBA00023004"/>
    </source>
</evidence>
<dbReference type="InterPro" id="IPR017900">
    <property type="entry name" value="4Fe4S_Fe_S_CS"/>
</dbReference>
<sequence length="82" mass="8720">MSKQQPVLFSIGWNACINCGACVAICPQEAGFVSPFDTIAVDRPCDIACLLCESICPVDTITHVAVMQQVPQPALVVDPSRS</sequence>
<dbReference type="RefSeq" id="WP_238750531.1">
    <property type="nucleotide sequence ID" value="NZ_CAKLPZ010000001.1"/>
</dbReference>
<evidence type="ECO:0000313" key="5">
    <source>
        <dbReference type="EMBL" id="CAH1000481.1"/>
    </source>
</evidence>
<keyword evidence="2" id="KW-0408">Iron</keyword>
<dbReference type="SUPFAM" id="SSF54862">
    <property type="entry name" value="4Fe-4S ferredoxins"/>
    <property type="match status" value="1"/>
</dbReference>
<proteinExistence type="predicted"/>
<reference evidence="5" key="1">
    <citation type="submission" date="2021-12" db="EMBL/GenBank/DDBJ databases">
        <authorList>
            <person name="Rodrigo-Torres L."/>
            <person name="Arahal R. D."/>
            <person name="Lucena T."/>
        </authorList>
    </citation>
    <scope>NUCLEOTIDE SEQUENCE</scope>
    <source>
        <strain evidence="5">CECT 8419</strain>
    </source>
</reference>